<protein>
    <submittedName>
        <fullName evidence="1">Uncharacterized protein</fullName>
    </submittedName>
</protein>
<reference evidence="1" key="5">
    <citation type="journal article" date="2021" name="G3 (Bethesda)">
        <title>Aegilops tauschii genome assembly Aet v5.0 features greater sequence contiguity and improved annotation.</title>
        <authorList>
            <person name="Wang L."/>
            <person name="Zhu T."/>
            <person name="Rodriguez J.C."/>
            <person name="Deal K.R."/>
            <person name="Dubcovsky J."/>
            <person name="McGuire P.E."/>
            <person name="Lux T."/>
            <person name="Spannagl M."/>
            <person name="Mayer K.F.X."/>
            <person name="Baldrich P."/>
            <person name="Meyers B.C."/>
            <person name="Huo N."/>
            <person name="Gu Y.Q."/>
            <person name="Zhou H."/>
            <person name="Devos K.M."/>
            <person name="Bennetzen J.L."/>
            <person name="Unver T."/>
            <person name="Budak H."/>
            <person name="Gulick P.J."/>
            <person name="Galiba G."/>
            <person name="Kalapos B."/>
            <person name="Nelson D.R."/>
            <person name="Li P."/>
            <person name="You F.M."/>
            <person name="Luo M.C."/>
            <person name="Dvorak J."/>
        </authorList>
    </citation>
    <scope>NUCLEOTIDE SEQUENCE [LARGE SCALE GENOMIC DNA]</scope>
    <source>
        <strain evidence="1">cv. AL8/78</strain>
    </source>
</reference>
<dbReference type="InterPro" id="IPR008947">
    <property type="entry name" value="PLipase_C/P1_nuclease_dom_sf"/>
</dbReference>
<dbReference type="Gramene" id="AET4Gv20378200.5">
    <property type="protein sequence ID" value="AET4Gv20378200.5"/>
    <property type="gene ID" value="AET4Gv20378200"/>
</dbReference>
<dbReference type="Gene3D" id="1.10.575.10">
    <property type="entry name" value="P1 Nuclease"/>
    <property type="match status" value="1"/>
</dbReference>
<proteinExistence type="predicted"/>
<dbReference type="Gramene" id="AET4Gv20378200.24">
    <property type="protein sequence ID" value="AET4Gv20378200.24"/>
    <property type="gene ID" value="AET4Gv20378200"/>
</dbReference>
<dbReference type="Gramene" id="AET4Gv20378200.6">
    <property type="protein sequence ID" value="AET4Gv20378200.6"/>
    <property type="gene ID" value="AET4Gv20378200"/>
</dbReference>
<keyword evidence="2" id="KW-1185">Reference proteome</keyword>
<reference evidence="1" key="3">
    <citation type="journal article" date="2017" name="Nature">
        <title>Genome sequence of the progenitor of the wheat D genome Aegilops tauschii.</title>
        <authorList>
            <person name="Luo M.C."/>
            <person name="Gu Y.Q."/>
            <person name="Puiu D."/>
            <person name="Wang H."/>
            <person name="Twardziok S.O."/>
            <person name="Deal K.R."/>
            <person name="Huo N."/>
            <person name="Zhu T."/>
            <person name="Wang L."/>
            <person name="Wang Y."/>
            <person name="McGuire P.E."/>
            <person name="Liu S."/>
            <person name="Long H."/>
            <person name="Ramasamy R.K."/>
            <person name="Rodriguez J.C."/>
            <person name="Van S.L."/>
            <person name="Yuan L."/>
            <person name="Wang Z."/>
            <person name="Xia Z."/>
            <person name="Xiao L."/>
            <person name="Anderson O.D."/>
            <person name="Ouyang S."/>
            <person name="Liang Y."/>
            <person name="Zimin A.V."/>
            <person name="Pertea G."/>
            <person name="Qi P."/>
            <person name="Bennetzen J.L."/>
            <person name="Dai X."/>
            <person name="Dawson M.W."/>
            <person name="Muller H.G."/>
            <person name="Kugler K."/>
            <person name="Rivarola-Duarte L."/>
            <person name="Spannagl M."/>
            <person name="Mayer K.F.X."/>
            <person name="Lu F.H."/>
            <person name="Bevan M.W."/>
            <person name="Leroy P."/>
            <person name="Li P."/>
            <person name="You F.M."/>
            <person name="Sun Q."/>
            <person name="Liu Z."/>
            <person name="Lyons E."/>
            <person name="Wicker T."/>
            <person name="Salzberg S.L."/>
            <person name="Devos K.M."/>
            <person name="Dvorak J."/>
        </authorList>
    </citation>
    <scope>NUCLEOTIDE SEQUENCE [LARGE SCALE GENOMIC DNA]</scope>
    <source>
        <strain evidence="1">cv. AL8/78</strain>
    </source>
</reference>
<dbReference type="EnsemblPlants" id="AET4Gv20378200.5">
    <property type="protein sequence ID" value="AET4Gv20378200.5"/>
    <property type="gene ID" value="AET4Gv20378200"/>
</dbReference>
<dbReference type="EnsemblPlants" id="AET4Gv20378200.24">
    <property type="protein sequence ID" value="AET4Gv20378200.24"/>
    <property type="gene ID" value="AET4Gv20378200"/>
</dbReference>
<dbReference type="AlphaFoldDB" id="A0A453I024"/>
<dbReference type="Proteomes" id="UP000015105">
    <property type="component" value="Chromosome 4D"/>
</dbReference>
<sequence length="182" mass="20496">MNRPGSPHLITTYNEREQVTPREHSIRVPAILRSKDEEGVKGCHVARAVNNYTSQLLTYGSSSQSPSCKSSRQYNLTEAPLFLSHFMGDIHKVVLLPNPQVPDLCKCFCCGLQLKPMLLVYVATKICTPPCKASSDLRLNPSLCSMISRKHISIMLKLFTLALLCLMWWCQTKLICLCCAYF</sequence>
<reference evidence="2" key="2">
    <citation type="journal article" date="2017" name="Nat. Plants">
        <title>The Aegilops tauschii genome reveals multiple impacts of transposons.</title>
        <authorList>
            <person name="Zhao G."/>
            <person name="Zou C."/>
            <person name="Li K."/>
            <person name="Wang K."/>
            <person name="Li T."/>
            <person name="Gao L."/>
            <person name="Zhang X."/>
            <person name="Wang H."/>
            <person name="Yang Z."/>
            <person name="Liu X."/>
            <person name="Jiang W."/>
            <person name="Mao L."/>
            <person name="Kong X."/>
            <person name="Jiao Y."/>
            <person name="Jia J."/>
        </authorList>
    </citation>
    <scope>NUCLEOTIDE SEQUENCE [LARGE SCALE GENOMIC DNA]</scope>
    <source>
        <strain evidence="2">cv. AL8/78</strain>
    </source>
</reference>
<accession>A0A453I024</accession>
<organism evidence="1 2">
    <name type="scientific">Aegilops tauschii subsp. strangulata</name>
    <name type="common">Goatgrass</name>
    <dbReference type="NCBI Taxonomy" id="200361"/>
    <lineage>
        <taxon>Eukaryota</taxon>
        <taxon>Viridiplantae</taxon>
        <taxon>Streptophyta</taxon>
        <taxon>Embryophyta</taxon>
        <taxon>Tracheophyta</taxon>
        <taxon>Spermatophyta</taxon>
        <taxon>Magnoliopsida</taxon>
        <taxon>Liliopsida</taxon>
        <taxon>Poales</taxon>
        <taxon>Poaceae</taxon>
        <taxon>BOP clade</taxon>
        <taxon>Pooideae</taxon>
        <taxon>Triticodae</taxon>
        <taxon>Triticeae</taxon>
        <taxon>Triticinae</taxon>
        <taxon>Aegilops</taxon>
    </lineage>
</organism>
<evidence type="ECO:0000313" key="1">
    <source>
        <dbReference type="EnsemblPlants" id="AET4Gv20378200.6"/>
    </source>
</evidence>
<reference evidence="1" key="4">
    <citation type="submission" date="2019-03" db="UniProtKB">
        <authorList>
            <consortium name="EnsemblPlants"/>
        </authorList>
    </citation>
    <scope>IDENTIFICATION</scope>
</reference>
<name>A0A453I024_AEGTS</name>
<evidence type="ECO:0000313" key="2">
    <source>
        <dbReference type="Proteomes" id="UP000015105"/>
    </source>
</evidence>
<reference evidence="2" key="1">
    <citation type="journal article" date="2014" name="Science">
        <title>Ancient hybridizations among the ancestral genomes of bread wheat.</title>
        <authorList>
            <consortium name="International Wheat Genome Sequencing Consortium,"/>
            <person name="Marcussen T."/>
            <person name="Sandve S.R."/>
            <person name="Heier L."/>
            <person name="Spannagl M."/>
            <person name="Pfeifer M."/>
            <person name="Jakobsen K.S."/>
            <person name="Wulff B.B."/>
            <person name="Steuernagel B."/>
            <person name="Mayer K.F."/>
            <person name="Olsen O.A."/>
        </authorList>
    </citation>
    <scope>NUCLEOTIDE SEQUENCE [LARGE SCALE GENOMIC DNA]</scope>
    <source>
        <strain evidence="2">cv. AL8/78</strain>
    </source>
</reference>
<dbReference type="GO" id="GO:0016788">
    <property type="term" value="F:hydrolase activity, acting on ester bonds"/>
    <property type="evidence" value="ECO:0007669"/>
    <property type="project" value="InterPro"/>
</dbReference>
<dbReference type="EnsemblPlants" id="AET4Gv20378200.6">
    <property type="protein sequence ID" value="AET4Gv20378200.6"/>
    <property type="gene ID" value="AET4Gv20378200"/>
</dbReference>